<feature type="signal peptide" evidence="8">
    <location>
        <begin position="1"/>
        <end position="28"/>
    </location>
</feature>
<evidence type="ECO:0000256" key="4">
    <source>
        <dbReference type="ARBA" id="ARBA00022729"/>
    </source>
</evidence>
<evidence type="ECO:0000259" key="9">
    <source>
        <dbReference type="PROSITE" id="PS51007"/>
    </source>
</evidence>
<dbReference type="InterPro" id="IPR036909">
    <property type="entry name" value="Cyt_c-like_dom_sf"/>
</dbReference>
<keyword evidence="11" id="KW-1185">Reference proteome</keyword>
<sequence length="448" mass="48308">MQMIRDCVIAAFAAFAAFTLSIGFSATAQAPSGNTPAASGLAAASKAAPRAAAKVSVQRWVRYPASAAALSPRAELGKQIFFDASLSASGKMSCASCHSPEHAYGPPNGLAVQLGGADMRQPGTRSVPSLRYLSYTPLFTRHFYTPASEDTEDEGPTGGFMRDGAAASLHDQASMPMLNPNEMANHSAAEVVAKLQHSAYADTFRKVFGAQVFSQTDKAFAHIGEALEAFQSEDTSFHPYTSKFDAAMSGNADFTAQELRGYALFNNPDKGNCAKCHLDAPGPGGRPAQFADFSFIALGVPRNPEIPANRDPKYFDLGLCGPYRSDLAKETGFCGMFKSPTLRNVATRSVFFHNGRFHKLEDVLRFYVERDTKPGKWYPKGANGKVDKFDDLPPRYRDNVDRADAPMDRKLGGKPALNDTEIRDVIAFLQTLNDGYSVTSGGPKAPVR</sequence>
<evidence type="ECO:0000256" key="8">
    <source>
        <dbReference type="SAM" id="SignalP"/>
    </source>
</evidence>
<dbReference type="InterPro" id="IPR004852">
    <property type="entry name" value="Di-haem_cyt_c_peroxidsae"/>
</dbReference>
<feature type="chain" id="PRO_5030568032" evidence="8">
    <location>
        <begin position="29"/>
        <end position="448"/>
    </location>
</feature>
<dbReference type="SUPFAM" id="SSF46626">
    <property type="entry name" value="Cytochrome c"/>
    <property type="match status" value="2"/>
</dbReference>
<comment type="subcellular location">
    <subcellularLocation>
        <location evidence="1">Cell envelope</location>
    </subcellularLocation>
</comment>
<protein>
    <submittedName>
        <fullName evidence="10">Cytochrome c peroxidase</fullName>
        <ecNumber evidence="10">1.11.1.5</ecNumber>
    </submittedName>
</protein>
<dbReference type="GO" id="GO:0004130">
    <property type="term" value="F:cytochrome-c peroxidase activity"/>
    <property type="evidence" value="ECO:0007669"/>
    <property type="project" value="UniProtKB-EC"/>
</dbReference>
<dbReference type="PANTHER" id="PTHR30600:SF10">
    <property type="entry name" value="BLL6722 PROTEIN"/>
    <property type="match status" value="1"/>
</dbReference>
<proteinExistence type="predicted"/>
<dbReference type="Gene3D" id="1.10.760.10">
    <property type="entry name" value="Cytochrome c-like domain"/>
    <property type="match status" value="2"/>
</dbReference>
<dbReference type="AlphaFoldDB" id="A0A7W8Q3F6"/>
<dbReference type="GO" id="GO:0046872">
    <property type="term" value="F:metal ion binding"/>
    <property type="evidence" value="ECO:0007669"/>
    <property type="project" value="UniProtKB-KW"/>
</dbReference>
<evidence type="ECO:0000256" key="2">
    <source>
        <dbReference type="ARBA" id="ARBA00022617"/>
    </source>
</evidence>
<dbReference type="RefSeq" id="WP_184128914.1">
    <property type="nucleotide sequence ID" value="NZ_JACHDD010000002.1"/>
</dbReference>
<accession>A0A7W8Q3F6</accession>
<feature type="domain" description="Cytochrome c" evidence="9">
    <location>
        <begin position="256"/>
        <end position="433"/>
    </location>
</feature>
<evidence type="ECO:0000256" key="6">
    <source>
        <dbReference type="ARBA" id="ARBA00023004"/>
    </source>
</evidence>
<dbReference type="EC" id="1.11.1.5" evidence="10"/>
<keyword evidence="4 8" id="KW-0732">Signal</keyword>
<dbReference type="GO" id="GO:0020037">
    <property type="term" value="F:heme binding"/>
    <property type="evidence" value="ECO:0007669"/>
    <property type="project" value="InterPro"/>
</dbReference>
<dbReference type="GO" id="GO:0030313">
    <property type="term" value="C:cell envelope"/>
    <property type="evidence" value="ECO:0007669"/>
    <property type="project" value="UniProtKB-SubCell"/>
</dbReference>
<dbReference type="InterPro" id="IPR009056">
    <property type="entry name" value="Cyt_c-like_dom"/>
</dbReference>
<keyword evidence="2 7" id="KW-0349">Heme</keyword>
<dbReference type="Pfam" id="PF03150">
    <property type="entry name" value="CCP_MauG"/>
    <property type="match status" value="1"/>
</dbReference>
<keyword evidence="5 10" id="KW-0560">Oxidoreductase</keyword>
<evidence type="ECO:0000256" key="3">
    <source>
        <dbReference type="ARBA" id="ARBA00022723"/>
    </source>
</evidence>
<evidence type="ECO:0000256" key="5">
    <source>
        <dbReference type="ARBA" id="ARBA00023002"/>
    </source>
</evidence>
<comment type="caution">
    <text evidence="10">The sequence shown here is derived from an EMBL/GenBank/DDBJ whole genome shotgun (WGS) entry which is preliminary data.</text>
</comment>
<reference evidence="10 11" key="1">
    <citation type="submission" date="2020-08" db="EMBL/GenBank/DDBJ databases">
        <title>Genomic Encyclopedia of Type Strains, Phase IV (KMG-V): Genome sequencing to study the core and pangenomes of soil and plant-associated prokaryotes.</title>
        <authorList>
            <person name="Whitman W."/>
        </authorList>
    </citation>
    <scope>NUCLEOTIDE SEQUENCE [LARGE SCALE GENOMIC DNA]</scope>
    <source>
        <strain evidence="10 11">JPY158</strain>
    </source>
</reference>
<dbReference type="GO" id="GO:0009055">
    <property type="term" value="F:electron transfer activity"/>
    <property type="evidence" value="ECO:0007669"/>
    <property type="project" value="InterPro"/>
</dbReference>
<keyword evidence="10" id="KW-0575">Peroxidase</keyword>
<evidence type="ECO:0000313" key="10">
    <source>
        <dbReference type="EMBL" id="MBB5423058.1"/>
    </source>
</evidence>
<dbReference type="EMBL" id="JACHDD010000002">
    <property type="protein sequence ID" value="MBB5423058.1"/>
    <property type="molecule type" value="Genomic_DNA"/>
</dbReference>
<dbReference type="PROSITE" id="PS51007">
    <property type="entry name" value="CYTC"/>
    <property type="match status" value="2"/>
</dbReference>
<organism evidence="10 11">
    <name type="scientific">Paraburkholderia atlantica</name>
    <dbReference type="NCBI Taxonomy" id="2654982"/>
    <lineage>
        <taxon>Bacteria</taxon>
        <taxon>Pseudomonadati</taxon>
        <taxon>Pseudomonadota</taxon>
        <taxon>Betaproteobacteria</taxon>
        <taxon>Burkholderiales</taxon>
        <taxon>Burkholderiaceae</taxon>
        <taxon>Paraburkholderia</taxon>
    </lineage>
</organism>
<evidence type="ECO:0000256" key="7">
    <source>
        <dbReference type="PROSITE-ProRule" id="PRU00433"/>
    </source>
</evidence>
<keyword evidence="3 7" id="KW-0479">Metal-binding</keyword>
<gene>
    <name evidence="10" type="ORF">HDG40_001200</name>
</gene>
<evidence type="ECO:0000256" key="1">
    <source>
        <dbReference type="ARBA" id="ARBA00004196"/>
    </source>
</evidence>
<evidence type="ECO:0000313" key="11">
    <source>
        <dbReference type="Proteomes" id="UP000592780"/>
    </source>
</evidence>
<dbReference type="Proteomes" id="UP000592780">
    <property type="component" value="Unassembled WGS sequence"/>
</dbReference>
<dbReference type="InterPro" id="IPR051395">
    <property type="entry name" value="Cytochrome_c_Peroxidase/MauG"/>
</dbReference>
<name>A0A7W8Q3F6_PARAM</name>
<feature type="domain" description="Cytochrome c" evidence="9">
    <location>
        <begin position="72"/>
        <end position="199"/>
    </location>
</feature>
<dbReference type="PANTHER" id="PTHR30600">
    <property type="entry name" value="CYTOCHROME C PEROXIDASE-RELATED"/>
    <property type="match status" value="1"/>
</dbReference>
<keyword evidence="6 7" id="KW-0408">Iron</keyword>